<keyword evidence="2" id="KW-1185">Reference proteome</keyword>
<protein>
    <submittedName>
        <fullName evidence="1">Uncharacterized protein</fullName>
    </submittedName>
</protein>
<comment type="caution">
    <text evidence="1">The sequence shown here is derived from an EMBL/GenBank/DDBJ whole genome shotgun (WGS) entry which is preliminary data.</text>
</comment>
<evidence type="ECO:0000313" key="1">
    <source>
        <dbReference type="EMBL" id="KAK3701632.1"/>
    </source>
</evidence>
<accession>A0ACC3MQZ9</accession>
<proteinExistence type="predicted"/>
<organism evidence="1 2">
    <name type="scientific">Vermiconidia calcicola</name>
    <dbReference type="NCBI Taxonomy" id="1690605"/>
    <lineage>
        <taxon>Eukaryota</taxon>
        <taxon>Fungi</taxon>
        <taxon>Dikarya</taxon>
        <taxon>Ascomycota</taxon>
        <taxon>Pezizomycotina</taxon>
        <taxon>Dothideomycetes</taxon>
        <taxon>Dothideomycetidae</taxon>
        <taxon>Mycosphaerellales</taxon>
        <taxon>Extremaceae</taxon>
        <taxon>Vermiconidia</taxon>
    </lineage>
</organism>
<evidence type="ECO:0000313" key="2">
    <source>
        <dbReference type="Proteomes" id="UP001281147"/>
    </source>
</evidence>
<name>A0ACC3MQZ9_9PEZI</name>
<sequence>MNAIVVERYGGVDQLILKQVSKPSLGSTDILVNVKACSVNPIDIKVRSHVYDDYPDYYDLVPQDPYQVLGFDGAGVVVEAGSDVTGFEVGDEVFYAGSPFRHGSNAEYQALDFRSAAKKPPSLSFVQAACMPLTWITAYEALVERMGITKGEQSAILIVNGAGGVGSVASQIARKLLQLPVVITTASRSETVEFSKSMGATHVVNHREDVPWQIADLKLDVPITYVFLTHSTADYLPVATKICAPFGKICSIVQTKQFPQYGTEMMAKSLTFVWELLGTKPRYHVDVVSHGRILEELRTHIESGDVKCHHTQSFPLSVKGMREAHEQIESGGSMGKNGLDAGSADSPFA</sequence>
<dbReference type="Proteomes" id="UP001281147">
    <property type="component" value="Unassembled WGS sequence"/>
</dbReference>
<gene>
    <name evidence="1" type="ORF">LTR37_015383</name>
</gene>
<reference evidence="1" key="1">
    <citation type="submission" date="2023-07" db="EMBL/GenBank/DDBJ databases">
        <title>Black Yeasts Isolated from many extreme environments.</title>
        <authorList>
            <person name="Coleine C."/>
            <person name="Stajich J.E."/>
            <person name="Selbmann L."/>
        </authorList>
    </citation>
    <scope>NUCLEOTIDE SEQUENCE</scope>
    <source>
        <strain evidence="1">CCFEE 5714</strain>
    </source>
</reference>
<dbReference type="EMBL" id="JAUTXU010000171">
    <property type="protein sequence ID" value="KAK3701632.1"/>
    <property type="molecule type" value="Genomic_DNA"/>
</dbReference>